<gene>
    <name evidence="1" type="ORF">QBZ16_001455</name>
</gene>
<name>A0AAD9IEQ7_PROWI</name>
<proteinExistence type="predicted"/>
<dbReference type="EMBL" id="JASFZW010000013">
    <property type="protein sequence ID" value="KAK2075714.1"/>
    <property type="molecule type" value="Genomic_DNA"/>
</dbReference>
<accession>A0AAD9IEQ7</accession>
<evidence type="ECO:0000313" key="1">
    <source>
        <dbReference type="EMBL" id="KAK2075714.1"/>
    </source>
</evidence>
<protein>
    <submittedName>
        <fullName evidence="1">Uncharacterized protein</fullName>
    </submittedName>
</protein>
<dbReference type="AlphaFoldDB" id="A0AAD9IEQ7"/>
<comment type="caution">
    <text evidence="1">The sequence shown here is derived from an EMBL/GenBank/DDBJ whole genome shotgun (WGS) entry which is preliminary data.</text>
</comment>
<dbReference type="Proteomes" id="UP001255856">
    <property type="component" value="Unassembled WGS sequence"/>
</dbReference>
<sequence length="164" mass="17275">MCGAEIFVGEAMAMNPSFLIDKMNITVPPGSGTDYIVNISCNICFYPQMTPVVFVHYSDSAAGELTVNPNTSPSVSAAQANTVAGVVYATATVDGLVTGESYTLMMTCHEPQPYVWSKDFVATGTSQSFDEAAAPLTCTSSRYIVVRSADGLLGGYREATINSG</sequence>
<reference evidence="1" key="1">
    <citation type="submission" date="2021-01" db="EMBL/GenBank/DDBJ databases">
        <authorList>
            <person name="Eckstrom K.M.E."/>
        </authorList>
    </citation>
    <scope>NUCLEOTIDE SEQUENCE</scope>
    <source>
        <strain evidence="1">UVCC 0001</strain>
    </source>
</reference>
<evidence type="ECO:0000313" key="2">
    <source>
        <dbReference type="Proteomes" id="UP001255856"/>
    </source>
</evidence>
<keyword evidence="2" id="KW-1185">Reference proteome</keyword>
<organism evidence="1 2">
    <name type="scientific">Prototheca wickerhamii</name>
    <dbReference type="NCBI Taxonomy" id="3111"/>
    <lineage>
        <taxon>Eukaryota</taxon>
        <taxon>Viridiplantae</taxon>
        <taxon>Chlorophyta</taxon>
        <taxon>core chlorophytes</taxon>
        <taxon>Trebouxiophyceae</taxon>
        <taxon>Chlorellales</taxon>
        <taxon>Chlorellaceae</taxon>
        <taxon>Prototheca</taxon>
    </lineage>
</organism>